<dbReference type="AlphaFoldDB" id="A0AAV7NVK5"/>
<sequence>MGSIPLALKTHVVGPTRPRRGIKNPKGPPELFKIQCRSVVTNQIPNANNTVEFSLTFRTETQSEKEHVRTRWRKENNLRWSRRPCAMEPKGEESLDLVTRKDFFEEKQLVILRGQH</sequence>
<name>A0AAV7NVK5_PLEWA</name>
<reference evidence="2" key="1">
    <citation type="journal article" date="2022" name="bioRxiv">
        <title>Sequencing and chromosome-scale assembly of the giantPleurodeles waltlgenome.</title>
        <authorList>
            <person name="Brown T."/>
            <person name="Elewa A."/>
            <person name="Iarovenko S."/>
            <person name="Subramanian E."/>
            <person name="Araus A.J."/>
            <person name="Petzold A."/>
            <person name="Susuki M."/>
            <person name="Suzuki K.-i.T."/>
            <person name="Hayashi T."/>
            <person name="Toyoda A."/>
            <person name="Oliveira C."/>
            <person name="Osipova E."/>
            <person name="Leigh N.D."/>
            <person name="Simon A."/>
            <person name="Yun M.H."/>
        </authorList>
    </citation>
    <scope>NUCLEOTIDE SEQUENCE</scope>
    <source>
        <strain evidence="2">20211129_DDA</strain>
        <tissue evidence="2">Liver</tissue>
    </source>
</reference>
<dbReference type="Proteomes" id="UP001066276">
    <property type="component" value="Chromosome 8"/>
</dbReference>
<gene>
    <name evidence="2" type="ORF">NDU88_007308</name>
</gene>
<feature type="region of interest" description="Disordered" evidence="1">
    <location>
        <begin position="1"/>
        <end position="29"/>
    </location>
</feature>
<dbReference type="EMBL" id="JANPWB010000012">
    <property type="protein sequence ID" value="KAJ1119122.1"/>
    <property type="molecule type" value="Genomic_DNA"/>
</dbReference>
<accession>A0AAV7NVK5</accession>
<proteinExistence type="predicted"/>
<keyword evidence="3" id="KW-1185">Reference proteome</keyword>
<organism evidence="2 3">
    <name type="scientific">Pleurodeles waltl</name>
    <name type="common">Iberian ribbed newt</name>
    <dbReference type="NCBI Taxonomy" id="8319"/>
    <lineage>
        <taxon>Eukaryota</taxon>
        <taxon>Metazoa</taxon>
        <taxon>Chordata</taxon>
        <taxon>Craniata</taxon>
        <taxon>Vertebrata</taxon>
        <taxon>Euteleostomi</taxon>
        <taxon>Amphibia</taxon>
        <taxon>Batrachia</taxon>
        <taxon>Caudata</taxon>
        <taxon>Salamandroidea</taxon>
        <taxon>Salamandridae</taxon>
        <taxon>Pleurodelinae</taxon>
        <taxon>Pleurodeles</taxon>
    </lineage>
</organism>
<evidence type="ECO:0000313" key="3">
    <source>
        <dbReference type="Proteomes" id="UP001066276"/>
    </source>
</evidence>
<evidence type="ECO:0000256" key="1">
    <source>
        <dbReference type="SAM" id="MobiDB-lite"/>
    </source>
</evidence>
<protein>
    <submittedName>
        <fullName evidence="2">Uncharacterized protein</fullName>
    </submittedName>
</protein>
<evidence type="ECO:0000313" key="2">
    <source>
        <dbReference type="EMBL" id="KAJ1119122.1"/>
    </source>
</evidence>
<comment type="caution">
    <text evidence="2">The sequence shown here is derived from an EMBL/GenBank/DDBJ whole genome shotgun (WGS) entry which is preliminary data.</text>
</comment>